<keyword evidence="3" id="KW-0645">Protease</keyword>
<comment type="caution">
    <text evidence="7">The sequence shown here is derived from an EMBL/GenBank/DDBJ whole genome shotgun (WGS) entry which is preliminary data.</text>
</comment>
<dbReference type="GO" id="GO:0006508">
    <property type="term" value="P:proteolysis"/>
    <property type="evidence" value="ECO:0007669"/>
    <property type="project" value="UniProtKB-KW"/>
</dbReference>
<evidence type="ECO:0000256" key="2">
    <source>
        <dbReference type="ARBA" id="ARBA00022438"/>
    </source>
</evidence>
<dbReference type="PRINTS" id="PR00481">
    <property type="entry name" value="LAMNOPPTDASE"/>
</dbReference>
<keyword evidence="2 7" id="KW-0031">Aminopeptidase</keyword>
<keyword evidence="8" id="KW-1185">Reference proteome</keyword>
<dbReference type="Gene3D" id="3.40.220.10">
    <property type="entry name" value="Leucine Aminopeptidase, subunit E, domain 1"/>
    <property type="match status" value="1"/>
</dbReference>
<keyword evidence="5" id="KW-0464">Manganese</keyword>
<proteinExistence type="inferred from homology"/>
<evidence type="ECO:0000256" key="1">
    <source>
        <dbReference type="ARBA" id="ARBA00009528"/>
    </source>
</evidence>
<name>A0A512DY20_9PROT</name>
<keyword evidence="4" id="KW-0378">Hydrolase</keyword>
<dbReference type="InterPro" id="IPR011356">
    <property type="entry name" value="Leucine_aapep/pepB"/>
</dbReference>
<evidence type="ECO:0000256" key="3">
    <source>
        <dbReference type="ARBA" id="ARBA00022670"/>
    </source>
</evidence>
<dbReference type="GO" id="GO:0070006">
    <property type="term" value="F:metalloaminopeptidase activity"/>
    <property type="evidence" value="ECO:0007669"/>
    <property type="project" value="InterPro"/>
</dbReference>
<evidence type="ECO:0000256" key="4">
    <source>
        <dbReference type="ARBA" id="ARBA00022801"/>
    </source>
</evidence>
<protein>
    <submittedName>
        <fullName evidence="7">Leucyl aminopeptidase</fullName>
    </submittedName>
</protein>
<dbReference type="InterPro" id="IPR043472">
    <property type="entry name" value="Macro_dom-like"/>
</dbReference>
<dbReference type="GO" id="GO:0030145">
    <property type="term" value="F:manganese ion binding"/>
    <property type="evidence" value="ECO:0007669"/>
    <property type="project" value="InterPro"/>
</dbReference>
<organism evidence="7 8">
    <name type="scientific">Skermanella aerolata</name>
    <dbReference type="NCBI Taxonomy" id="393310"/>
    <lineage>
        <taxon>Bacteria</taxon>
        <taxon>Pseudomonadati</taxon>
        <taxon>Pseudomonadota</taxon>
        <taxon>Alphaproteobacteria</taxon>
        <taxon>Rhodospirillales</taxon>
        <taxon>Azospirillaceae</taxon>
        <taxon>Skermanella</taxon>
    </lineage>
</organism>
<evidence type="ECO:0000313" key="8">
    <source>
        <dbReference type="Proteomes" id="UP000321523"/>
    </source>
</evidence>
<reference evidence="7 8" key="1">
    <citation type="submission" date="2019-07" db="EMBL/GenBank/DDBJ databases">
        <title>Whole genome shotgun sequence of Skermanella aerolata NBRC 106429.</title>
        <authorList>
            <person name="Hosoyama A."/>
            <person name="Uohara A."/>
            <person name="Ohji S."/>
            <person name="Ichikawa N."/>
        </authorList>
    </citation>
    <scope>NUCLEOTIDE SEQUENCE [LARGE SCALE GENOMIC DNA]</scope>
    <source>
        <strain evidence="7 8">NBRC 106429</strain>
    </source>
</reference>
<accession>A0A512DY20</accession>
<dbReference type="Proteomes" id="UP000321523">
    <property type="component" value="Unassembled WGS sequence"/>
</dbReference>
<dbReference type="Pfam" id="PF00883">
    <property type="entry name" value="Peptidase_M17"/>
    <property type="match status" value="1"/>
</dbReference>
<dbReference type="RefSeq" id="WP_044431654.1">
    <property type="nucleotide sequence ID" value="NZ_BJYZ01000027.1"/>
</dbReference>
<dbReference type="AlphaFoldDB" id="A0A512DY20"/>
<evidence type="ECO:0000313" key="7">
    <source>
        <dbReference type="EMBL" id="GEO41374.1"/>
    </source>
</evidence>
<gene>
    <name evidence="7" type="ORF">SAE02_55220</name>
</gene>
<dbReference type="EMBL" id="BJYZ01000027">
    <property type="protein sequence ID" value="GEO41374.1"/>
    <property type="molecule type" value="Genomic_DNA"/>
</dbReference>
<dbReference type="Gene3D" id="3.40.630.10">
    <property type="entry name" value="Zn peptidases"/>
    <property type="match status" value="1"/>
</dbReference>
<feature type="domain" description="Cytosol aminopeptidase" evidence="6">
    <location>
        <begin position="306"/>
        <end position="313"/>
    </location>
</feature>
<dbReference type="PANTHER" id="PTHR11963:SF20">
    <property type="entry name" value="PEPTIDASE B"/>
    <property type="match status" value="1"/>
</dbReference>
<dbReference type="InterPro" id="IPR048816">
    <property type="entry name" value="Peptidase_M17_N_1"/>
</dbReference>
<comment type="similarity">
    <text evidence="1">Belongs to the peptidase M17 family.</text>
</comment>
<sequence>MLTHLRPIAGADSVPLTPVTKDGLESWLSGQPATVRAWVSGIGFKGEPGKTALLPGADGGFARVLAGIDAADFWAYGGLPASLPPGDYHIDADLDRETATRAALGWALGTYAFTRYKSGNGKTFATLAWPERADRAEVERIATATYLVRDLINTPASDMGPEELAQAAETLGDEFNAKVKVIVGDDLLKKNYPAIHAVGRASTRAPRLIDLTWGDKDAPGVTLVGKGVCFDTGGLDLKPSSGMLLMKKDMGGAAHVLGVARMIMMAELPVRLRVLIPAVENSVSGDAFRPLDVLATRKGLTVEVGNTDAEGRLVLCDALAKAVNDKPEVIIDFATLTGAARVALGTELPALFSNDDALADGLLKAAESQSDPMWRLPLHQPYAKLLDSKVADLNNVGSGPFAGAILAALFLERFVEKTTPWAHLDVMAWNPSSKPGRPEGGEALGMRAVYSYLESRYAKSA</sequence>
<dbReference type="PROSITE" id="PS00631">
    <property type="entry name" value="CYTOSOL_AP"/>
    <property type="match status" value="1"/>
</dbReference>
<dbReference type="GO" id="GO:0005737">
    <property type="term" value="C:cytoplasm"/>
    <property type="evidence" value="ECO:0007669"/>
    <property type="project" value="InterPro"/>
</dbReference>
<dbReference type="CDD" id="cd00433">
    <property type="entry name" value="Peptidase_M17"/>
    <property type="match status" value="1"/>
</dbReference>
<dbReference type="PANTHER" id="PTHR11963">
    <property type="entry name" value="LEUCINE AMINOPEPTIDASE-RELATED"/>
    <property type="match status" value="1"/>
</dbReference>
<dbReference type="InterPro" id="IPR000819">
    <property type="entry name" value="Peptidase_M17_C"/>
</dbReference>
<evidence type="ECO:0000256" key="5">
    <source>
        <dbReference type="ARBA" id="ARBA00023211"/>
    </source>
</evidence>
<dbReference type="SUPFAM" id="SSF53187">
    <property type="entry name" value="Zn-dependent exopeptidases"/>
    <property type="match status" value="1"/>
</dbReference>
<dbReference type="Pfam" id="PF21337">
    <property type="entry name" value="Peptidase_M17_N_1"/>
    <property type="match status" value="1"/>
</dbReference>
<evidence type="ECO:0000259" key="6">
    <source>
        <dbReference type="PROSITE" id="PS00631"/>
    </source>
</evidence>